<dbReference type="AlphaFoldDB" id="M7Y877"/>
<keyword evidence="3" id="KW-1185">Reference proteome</keyword>
<organism evidence="2 3">
    <name type="scientific">Mariniradius saccharolyticus AK6</name>
    <dbReference type="NCBI Taxonomy" id="1239962"/>
    <lineage>
        <taxon>Bacteria</taxon>
        <taxon>Pseudomonadati</taxon>
        <taxon>Bacteroidota</taxon>
        <taxon>Cytophagia</taxon>
        <taxon>Cytophagales</taxon>
        <taxon>Cyclobacteriaceae</taxon>
        <taxon>Mariniradius</taxon>
    </lineage>
</organism>
<gene>
    <name evidence="2" type="ORF">C943_00644</name>
</gene>
<proteinExistence type="predicted"/>
<evidence type="ECO:0000256" key="1">
    <source>
        <dbReference type="SAM" id="MobiDB-lite"/>
    </source>
</evidence>
<dbReference type="InParanoid" id="M7Y877"/>
<feature type="region of interest" description="Disordered" evidence="1">
    <location>
        <begin position="1"/>
        <end position="20"/>
    </location>
</feature>
<feature type="compositionally biased region" description="Polar residues" evidence="1">
    <location>
        <begin position="8"/>
        <end position="20"/>
    </location>
</feature>
<sequence length="49" mass="5661">MRSEGTRRNSNVLESETGNRRSIITTKGVRKNDLFRIGFLFWATDSKSQ</sequence>
<dbReference type="Proteomes" id="UP000010953">
    <property type="component" value="Unassembled WGS sequence"/>
</dbReference>
<protein>
    <submittedName>
        <fullName evidence="2">Uncharacterized protein</fullName>
    </submittedName>
</protein>
<evidence type="ECO:0000313" key="2">
    <source>
        <dbReference type="EMBL" id="EMS33366.1"/>
    </source>
</evidence>
<comment type="caution">
    <text evidence="2">The sequence shown here is derived from an EMBL/GenBank/DDBJ whole genome shotgun (WGS) entry which is preliminary data.</text>
</comment>
<dbReference type="EMBL" id="AMZY02000010">
    <property type="protein sequence ID" value="EMS33366.1"/>
    <property type="molecule type" value="Genomic_DNA"/>
</dbReference>
<accession>M7Y877</accession>
<name>M7Y877_9BACT</name>
<evidence type="ECO:0000313" key="3">
    <source>
        <dbReference type="Proteomes" id="UP000010953"/>
    </source>
</evidence>
<reference evidence="2" key="1">
    <citation type="submission" date="2013-01" db="EMBL/GenBank/DDBJ databases">
        <title>Genome assembly of Mariniradius saccharolyticus AK6.</title>
        <authorList>
            <person name="Vaidya B."/>
            <person name="Khatri I."/>
            <person name="Tanuku N.R.S."/>
            <person name="Subramanian S."/>
            <person name="Pinnaka A."/>
        </authorList>
    </citation>
    <scope>NUCLEOTIDE SEQUENCE [LARGE SCALE GENOMIC DNA]</scope>
    <source>
        <strain evidence="2">AK6</strain>
    </source>
</reference>